<dbReference type="InterPro" id="IPR027417">
    <property type="entry name" value="P-loop_NTPase"/>
</dbReference>
<proteinExistence type="predicted"/>
<reference evidence="1 2" key="1">
    <citation type="submission" date="2011-12" db="EMBL/GenBank/DDBJ databases">
        <authorList>
            <person name="Kriszt B."/>
            <person name="Tancsics A."/>
            <person name="Cserhati M."/>
            <person name="Toth A."/>
            <person name="Nagy I."/>
            <person name="Horvath B."/>
            <person name="Tamura T."/>
            <person name="Kukolya J."/>
            <person name="Szoboszlay S."/>
        </authorList>
    </citation>
    <scope>NUCLEOTIDE SEQUENCE [LARGE SCALE GENOMIC DNA]</scope>
    <source>
        <strain evidence="1 2">AK37</strain>
    </source>
</reference>
<gene>
    <name evidence="1" type="ORF">AK37_17855</name>
</gene>
<comment type="caution">
    <text evidence="1">The sequence shown here is derived from an EMBL/GenBank/DDBJ whole genome shotgun (WGS) entry which is preliminary data.</text>
</comment>
<dbReference type="Pfam" id="PF13481">
    <property type="entry name" value="AAA_25"/>
    <property type="match status" value="1"/>
</dbReference>
<evidence type="ECO:0008006" key="3">
    <source>
        <dbReference type="Google" id="ProtNLM"/>
    </source>
</evidence>
<evidence type="ECO:0000313" key="1">
    <source>
        <dbReference type="EMBL" id="EHK82136.1"/>
    </source>
</evidence>
<dbReference type="AlphaFoldDB" id="H0JV40"/>
<protein>
    <recommendedName>
        <fullName evidence="3">AAA+ ATPase domain-containing protein</fullName>
    </recommendedName>
</protein>
<dbReference type="Gene3D" id="3.40.50.300">
    <property type="entry name" value="P-loop containing nucleotide triphosphate hydrolases"/>
    <property type="match status" value="1"/>
</dbReference>
<dbReference type="EMBL" id="AHBW01000051">
    <property type="protein sequence ID" value="EHK82136.1"/>
    <property type="molecule type" value="Genomic_DNA"/>
</dbReference>
<dbReference type="PATRIC" id="fig|1114960.4.peg.3645"/>
<name>H0JV40_9NOCA</name>
<accession>H0JV40</accession>
<organism evidence="1 2">
    <name type="scientific">Rhodococcus pyridinivorans AK37</name>
    <dbReference type="NCBI Taxonomy" id="1114960"/>
    <lineage>
        <taxon>Bacteria</taxon>
        <taxon>Bacillati</taxon>
        <taxon>Actinomycetota</taxon>
        <taxon>Actinomycetes</taxon>
        <taxon>Mycobacteriales</taxon>
        <taxon>Nocardiaceae</taxon>
        <taxon>Rhodococcus</taxon>
    </lineage>
</organism>
<evidence type="ECO:0000313" key="2">
    <source>
        <dbReference type="Proteomes" id="UP000005064"/>
    </source>
</evidence>
<dbReference type="SUPFAM" id="SSF52540">
    <property type="entry name" value="P-loop containing nucleoside triphosphate hydrolases"/>
    <property type="match status" value="1"/>
</dbReference>
<dbReference type="Proteomes" id="UP000005064">
    <property type="component" value="Unassembled WGS sequence"/>
</dbReference>
<sequence>MPVWGWEYADKGRIPLGALSLFAGRPGAGKSTAGRWFAAAVSTGTLSGHWEGRPANVAYIAAEESGKYVVKPGLRAAGADLNRVFFPTVEFQGEEVRFLSSHDMDALTDLLIAQEVKFVVVDPLMSTIGAKTDVNRNNEVRALVEPWAKLAERIDGVVLGIAHLNKSGSGDVVAAINGSSAFGEVARTVFGFAKDPDSTSGDRIMSQEKNSIGEEDLALIYRLESHKVTTDSGKTAEVARFVIVGDSDRTVGDVLRTGPAQTDGDSGHREIDEWLLELLADGPVAAKEVFASANEVGYSTDKAKRARERINKEVKKIVAYRPEIPGPWFWRLIDTDQERMDDPDT</sequence>